<reference evidence="1 2" key="1">
    <citation type="submission" date="2019-08" db="EMBL/GenBank/DDBJ databases">
        <title>Whole genome of Aphis craccivora.</title>
        <authorList>
            <person name="Voronova N.V."/>
            <person name="Shulinski R.S."/>
            <person name="Bandarenka Y.V."/>
            <person name="Zhorov D.G."/>
            <person name="Warner D."/>
        </authorList>
    </citation>
    <scope>NUCLEOTIDE SEQUENCE [LARGE SCALE GENOMIC DNA]</scope>
    <source>
        <strain evidence="1">180601</strain>
        <tissue evidence="1">Whole Body</tissue>
    </source>
</reference>
<accession>A0A6G0YPY5</accession>
<proteinExistence type="predicted"/>
<dbReference type="AlphaFoldDB" id="A0A6G0YPY5"/>
<dbReference type="EMBL" id="VUJU01002898">
    <property type="protein sequence ID" value="KAF0759749.1"/>
    <property type="molecule type" value="Genomic_DNA"/>
</dbReference>
<evidence type="ECO:0000313" key="2">
    <source>
        <dbReference type="Proteomes" id="UP000478052"/>
    </source>
</evidence>
<dbReference type="Proteomes" id="UP000478052">
    <property type="component" value="Unassembled WGS sequence"/>
</dbReference>
<organism evidence="1 2">
    <name type="scientific">Aphis craccivora</name>
    <name type="common">Cowpea aphid</name>
    <dbReference type="NCBI Taxonomy" id="307492"/>
    <lineage>
        <taxon>Eukaryota</taxon>
        <taxon>Metazoa</taxon>
        <taxon>Ecdysozoa</taxon>
        <taxon>Arthropoda</taxon>
        <taxon>Hexapoda</taxon>
        <taxon>Insecta</taxon>
        <taxon>Pterygota</taxon>
        <taxon>Neoptera</taxon>
        <taxon>Paraneoptera</taxon>
        <taxon>Hemiptera</taxon>
        <taxon>Sternorrhyncha</taxon>
        <taxon>Aphidomorpha</taxon>
        <taxon>Aphidoidea</taxon>
        <taxon>Aphididae</taxon>
        <taxon>Aphidini</taxon>
        <taxon>Aphis</taxon>
        <taxon>Aphis</taxon>
    </lineage>
</organism>
<evidence type="ECO:0000313" key="1">
    <source>
        <dbReference type="EMBL" id="KAF0759749.1"/>
    </source>
</evidence>
<name>A0A6G0YPY5_APHCR</name>
<gene>
    <name evidence="1" type="ORF">FWK35_00009112</name>
</gene>
<protein>
    <submittedName>
        <fullName evidence="1">Uncharacterized protein</fullName>
    </submittedName>
</protein>
<keyword evidence="2" id="KW-1185">Reference proteome</keyword>
<feature type="non-terminal residue" evidence="1">
    <location>
        <position position="1"/>
    </location>
</feature>
<dbReference type="OrthoDB" id="6623418at2759"/>
<comment type="caution">
    <text evidence="1">The sequence shown here is derived from an EMBL/GenBank/DDBJ whole genome shotgun (WGS) entry which is preliminary data.</text>
</comment>
<sequence>FNRTLGVERVKSGGYSNQSAPSCRLMQVQPEQEYSKTSEIFAKEQRMTQIKHLVLKNSQTVILPWGLGDKEVKFTQNIILIDETTYPTTLGIIQLFKLLPTGGGGGGGGEVCMKVQKNNLVYWDNPNELVDRLRLLLASKSAGIT</sequence>